<sequence>MFINKIDLRLKACELLSKPSLKYEVRTLACPASQGFSAFPL</sequence>
<keyword evidence="2" id="KW-1185">Reference proteome</keyword>
<dbReference type="KEGG" id="nsh:GXM_04414"/>
<reference evidence="1 2" key="1">
    <citation type="submission" date="2019-10" db="EMBL/GenBank/DDBJ databases">
        <title>Genomic and transcriptomic insights into the perfect genentic adaptation of a filamentous nitrogen-fixing cyanobacterium to rice fields.</title>
        <authorList>
            <person name="Chen Z."/>
        </authorList>
    </citation>
    <scope>NUCLEOTIDE SEQUENCE [LARGE SCALE GENOMIC DNA]</scope>
    <source>
        <strain evidence="1">CCNUC1</strain>
    </source>
</reference>
<dbReference type="AlphaFoldDB" id="A0A5P8W2L4"/>
<organism evidence="1 2">
    <name type="scientific">Nostoc sphaeroides CCNUC1</name>
    <dbReference type="NCBI Taxonomy" id="2653204"/>
    <lineage>
        <taxon>Bacteria</taxon>
        <taxon>Bacillati</taxon>
        <taxon>Cyanobacteriota</taxon>
        <taxon>Cyanophyceae</taxon>
        <taxon>Nostocales</taxon>
        <taxon>Nostocaceae</taxon>
        <taxon>Nostoc</taxon>
    </lineage>
</organism>
<gene>
    <name evidence="1" type="ORF">GXM_04414</name>
</gene>
<protein>
    <submittedName>
        <fullName evidence="1">Uncharacterized protein</fullName>
    </submittedName>
</protein>
<evidence type="ECO:0000313" key="2">
    <source>
        <dbReference type="Proteomes" id="UP000326678"/>
    </source>
</evidence>
<dbReference type="EMBL" id="CP045226">
    <property type="protein sequence ID" value="QFS46933.1"/>
    <property type="molecule type" value="Genomic_DNA"/>
</dbReference>
<evidence type="ECO:0000313" key="1">
    <source>
        <dbReference type="EMBL" id="QFS46933.1"/>
    </source>
</evidence>
<accession>A0A5P8W2L4</accession>
<proteinExistence type="predicted"/>
<name>A0A5P8W2L4_9NOSO</name>
<dbReference type="Proteomes" id="UP000326678">
    <property type="component" value="Chromosome Gxm1"/>
</dbReference>